<feature type="transmembrane region" description="Helical" evidence="1">
    <location>
        <begin position="104"/>
        <end position="129"/>
    </location>
</feature>
<keyword evidence="1" id="KW-1133">Transmembrane helix</keyword>
<dbReference type="InterPro" id="IPR019427">
    <property type="entry name" value="7TM_GPCR_serpentine_rcpt_Srw"/>
</dbReference>
<dbReference type="Pfam" id="PF10324">
    <property type="entry name" value="7TM_GPCR_Srw"/>
    <property type="match status" value="1"/>
</dbReference>
<organism evidence="2 3">
    <name type="scientific">Dictyocaulus viviparus</name>
    <name type="common">Bovine lungworm</name>
    <dbReference type="NCBI Taxonomy" id="29172"/>
    <lineage>
        <taxon>Eukaryota</taxon>
        <taxon>Metazoa</taxon>
        <taxon>Ecdysozoa</taxon>
        <taxon>Nematoda</taxon>
        <taxon>Chromadorea</taxon>
        <taxon>Rhabditida</taxon>
        <taxon>Rhabditina</taxon>
        <taxon>Rhabditomorpha</taxon>
        <taxon>Strongyloidea</taxon>
        <taxon>Metastrongylidae</taxon>
        <taxon>Dictyocaulus</taxon>
    </lineage>
</organism>
<dbReference type="PANTHER" id="PTHR46273">
    <property type="entry name" value="MYOSUPPRESSIN RECEPTOR 1, ISOFORM B-RELATED"/>
    <property type="match status" value="1"/>
</dbReference>
<dbReference type="PANTHER" id="PTHR46273:SF6">
    <property type="entry name" value="G-PROTEIN COUPLED RECEPTORS FAMILY 1 PROFILE DOMAIN-CONTAINING PROTEIN"/>
    <property type="match status" value="1"/>
</dbReference>
<keyword evidence="1" id="KW-0812">Transmembrane</keyword>
<keyword evidence="1" id="KW-0472">Membrane</keyword>
<dbReference type="AlphaFoldDB" id="A0A0D8Y0I7"/>
<dbReference type="SUPFAM" id="SSF81321">
    <property type="entry name" value="Family A G protein-coupled receptor-like"/>
    <property type="match status" value="1"/>
</dbReference>
<accession>A0A0D8Y0I7</accession>
<proteinExistence type="predicted"/>
<dbReference type="GO" id="GO:0005886">
    <property type="term" value="C:plasma membrane"/>
    <property type="evidence" value="ECO:0007669"/>
    <property type="project" value="TreeGrafter"/>
</dbReference>
<dbReference type="OrthoDB" id="5864054at2759"/>
<keyword evidence="3" id="KW-1185">Reference proteome</keyword>
<sequence length="171" mass="19773">MHVMISIALHAITLYLVVLMAFIRFSAMRLSSSEWLHSKRAIVGFSVMMLENGCLLMKGNLWLTGIFLKAIPCVLLFIFTIALIARMKENKVKRSLYTSQFHAYVYLSLADVLDLLSLINCYVAFLVYICTCSRYRQTLLDILPNMLDKRTSKWPEGSEQSRPSFHRFHQL</sequence>
<feature type="transmembrane region" description="Helical" evidence="1">
    <location>
        <begin position="7"/>
        <end position="27"/>
    </location>
</feature>
<feature type="transmembrane region" description="Helical" evidence="1">
    <location>
        <begin position="61"/>
        <end position="84"/>
    </location>
</feature>
<reference evidence="3" key="2">
    <citation type="journal article" date="2016" name="Sci. Rep.">
        <title>Dictyocaulus viviparus genome, variome and transcriptome elucidate lungworm biology and support future intervention.</title>
        <authorList>
            <person name="McNulty S.N."/>
            <person name="Strube C."/>
            <person name="Rosa B.A."/>
            <person name="Martin J.C."/>
            <person name="Tyagi R."/>
            <person name="Choi Y.J."/>
            <person name="Wang Q."/>
            <person name="Hallsworth Pepin K."/>
            <person name="Zhang X."/>
            <person name="Ozersky P."/>
            <person name="Wilson R.K."/>
            <person name="Sternberg P.W."/>
            <person name="Gasser R.B."/>
            <person name="Mitreva M."/>
        </authorList>
    </citation>
    <scope>NUCLEOTIDE SEQUENCE [LARGE SCALE GENOMIC DNA]</scope>
    <source>
        <strain evidence="3">HannoverDv2000</strain>
    </source>
</reference>
<name>A0A0D8Y0I7_DICVI</name>
<dbReference type="InterPro" id="IPR053219">
    <property type="entry name" value="GPCR_Dmsr-1"/>
</dbReference>
<dbReference type="GO" id="GO:0008528">
    <property type="term" value="F:G protein-coupled peptide receptor activity"/>
    <property type="evidence" value="ECO:0007669"/>
    <property type="project" value="InterPro"/>
</dbReference>
<evidence type="ECO:0000313" key="2">
    <source>
        <dbReference type="EMBL" id="KJH50190.1"/>
    </source>
</evidence>
<protein>
    <recommendedName>
        <fullName evidence="4">G-protein coupled receptors family 1 profile domain-containing protein</fullName>
    </recommendedName>
</protein>
<dbReference type="EMBL" id="KN716212">
    <property type="protein sequence ID" value="KJH50190.1"/>
    <property type="molecule type" value="Genomic_DNA"/>
</dbReference>
<evidence type="ECO:0000256" key="1">
    <source>
        <dbReference type="SAM" id="Phobius"/>
    </source>
</evidence>
<dbReference type="Proteomes" id="UP000053766">
    <property type="component" value="Unassembled WGS sequence"/>
</dbReference>
<evidence type="ECO:0000313" key="3">
    <source>
        <dbReference type="Proteomes" id="UP000053766"/>
    </source>
</evidence>
<evidence type="ECO:0008006" key="4">
    <source>
        <dbReference type="Google" id="ProtNLM"/>
    </source>
</evidence>
<gene>
    <name evidence="2" type="ORF">DICVIV_03629</name>
</gene>
<reference evidence="2 3" key="1">
    <citation type="submission" date="2013-11" db="EMBL/GenBank/DDBJ databases">
        <title>Draft genome of the bovine lungworm Dictyocaulus viviparus.</title>
        <authorList>
            <person name="Mitreva M."/>
        </authorList>
    </citation>
    <scope>NUCLEOTIDE SEQUENCE [LARGE SCALE GENOMIC DNA]</scope>
    <source>
        <strain evidence="2 3">HannoverDv2000</strain>
    </source>
</reference>